<evidence type="ECO:0000313" key="2">
    <source>
        <dbReference type="Proteomes" id="UP000318384"/>
    </source>
</evidence>
<dbReference type="AlphaFoldDB" id="A0A517X035"/>
<organism evidence="1 2">
    <name type="scientific">Gimesia aquarii</name>
    <dbReference type="NCBI Taxonomy" id="2527964"/>
    <lineage>
        <taxon>Bacteria</taxon>
        <taxon>Pseudomonadati</taxon>
        <taxon>Planctomycetota</taxon>
        <taxon>Planctomycetia</taxon>
        <taxon>Planctomycetales</taxon>
        <taxon>Planctomycetaceae</taxon>
        <taxon>Gimesia</taxon>
    </lineage>
</organism>
<keyword evidence="2" id="KW-1185">Reference proteome</keyword>
<dbReference type="EMBL" id="CP037422">
    <property type="protein sequence ID" value="QDU10863.1"/>
    <property type="molecule type" value="Genomic_DNA"/>
</dbReference>
<proteinExistence type="predicted"/>
<accession>A0A517X035</accession>
<reference evidence="1 2" key="1">
    <citation type="submission" date="2019-03" db="EMBL/GenBank/DDBJ databases">
        <title>Deep-cultivation of Planctomycetes and their phenomic and genomic characterization uncovers novel biology.</title>
        <authorList>
            <person name="Wiegand S."/>
            <person name="Jogler M."/>
            <person name="Boedeker C."/>
            <person name="Pinto D."/>
            <person name="Vollmers J."/>
            <person name="Rivas-Marin E."/>
            <person name="Kohn T."/>
            <person name="Peeters S.H."/>
            <person name="Heuer A."/>
            <person name="Rast P."/>
            <person name="Oberbeckmann S."/>
            <person name="Bunk B."/>
            <person name="Jeske O."/>
            <person name="Meyerdierks A."/>
            <person name="Storesund J.E."/>
            <person name="Kallscheuer N."/>
            <person name="Luecker S."/>
            <person name="Lage O.M."/>
            <person name="Pohl T."/>
            <person name="Merkel B.J."/>
            <person name="Hornburger P."/>
            <person name="Mueller R.-W."/>
            <person name="Bruemmer F."/>
            <person name="Labrenz M."/>
            <person name="Spormann A.M."/>
            <person name="Op den Camp H."/>
            <person name="Overmann J."/>
            <person name="Amann R."/>
            <person name="Jetten M.S.M."/>
            <person name="Mascher T."/>
            <person name="Medema M.H."/>
            <person name="Devos D.P."/>
            <person name="Kaster A.-K."/>
            <person name="Ovreas L."/>
            <person name="Rohde M."/>
            <person name="Galperin M.Y."/>
            <person name="Jogler C."/>
        </authorList>
    </citation>
    <scope>NUCLEOTIDE SEQUENCE [LARGE SCALE GENOMIC DNA]</scope>
    <source>
        <strain evidence="1 2">V202</strain>
    </source>
</reference>
<protein>
    <submittedName>
        <fullName evidence="1">Uncharacterized protein</fullName>
    </submittedName>
</protein>
<dbReference type="Proteomes" id="UP000318384">
    <property type="component" value="Chromosome"/>
</dbReference>
<sequence length="37" mass="4061">MPKTGTILATNGGGSELLKEILLDQRVSTVLRRYSNK</sequence>
<gene>
    <name evidence="1" type="ORF">V202x_42760</name>
</gene>
<evidence type="ECO:0000313" key="1">
    <source>
        <dbReference type="EMBL" id="QDU10863.1"/>
    </source>
</evidence>
<name>A0A517X035_9PLAN</name>